<dbReference type="OrthoDB" id="185994at2"/>
<keyword evidence="3" id="KW-1185">Reference proteome</keyword>
<name>A0A2P7MTR1_9CYAN</name>
<evidence type="ECO:0000313" key="3">
    <source>
        <dbReference type="Proteomes" id="UP000243002"/>
    </source>
</evidence>
<evidence type="ECO:0008006" key="4">
    <source>
        <dbReference type="Google" id="ProtNLM"/>
    </source>
</evidence>
<feature type="signal peptide" evidence="1">
    <location>
        <begin position="1"/>
        <end position="28"/>
    </location>
</feature>
<proteinExistence type="predicted"/>
<dbReference type="EMBL" id="PXXO01000011">
    <property type="protein sequence ID" value="PSJ04576.1"/>
    <property type="molecule type" value="Genomic_DNA"/>
</dbReference>
<keyword evidence="1" id="KW-0732">Signal</keyword>
<evidence type="ECO:0000313" key="2">
    <source>
        <dbReference type="EMBL" id="PSJ04576.1"/>
    </source>
</evidence>
<reference evidence="2 3" key="1">
    <citation type="journal article" date="2018" name="Environ. Microbiol.">
        <title>Ecological and genomic features of two widespread freshwater picocyanobacteria.</title>
        <authorList>
            <person name="Cabello-Yeves P.J."/>
            <person name="Picazo A."/>
            <person name="Camacho A."/>
            <person name="Callieri C."/>
            <person name="Rosselli R."/>
            <person name="Roda-Garcia J.J."/>
            <person name="Coutinho F.H."/>
            <person name="Rodriguez-Valera F."/>
        </authorList>
    </citation>
    <scope>NUCLEOTIDE SEQUENCE [LARGE SCALE GENOMIC DNA]</scope>
    <source>
        <strain evidence="2 3">Tous</strain>
    </source>
</reference>
<dbReference type="PANTHER" id="PTHR34573:SF1">
    <property type="entry name" value="VITAMIN K EPOXIDE REDUCTASE DOMAIN-CONTAINING PROTEIN"/>
    <property type="match status" value="1"/>
</dbReference>
<dbReference type="Gene3D" id="3.40.30.10">
    <property type="entry name" value="Glutaredoxin"/>
    <property type="match status" value="1"/>
</dbReference>
<dbReference type="RefSeq" id="WP_106632608.1">
    <property type="nucleotide sequence ID" value="NZ_PXXO01000011.1"/>
</dbReference>
<comment type="caution">
    <text evidence="2">The sequence shown here is derived from an EMBL/GenBank/DDBJ whole genome shotgun (WGS) entry which is preliminary data.</text>
</comment>
<gene>
    <name evidence="2" type="ORF">C7K55_10165</name>
</gene>
<evidence type="ECO:0000256" key="1">
    <source>
        <dbReference type="SAM" id="SignalP"/>
    </source>
</evidence>
<dbReference type="PANTHER" id="PTHR34573">
    <property type="entry name" value="VKC DOMAIN-CONTAINING PROTEIN"/>
    <property type="match status" value="1"/>
</dbReference>
<feature type="chain" id="PRO_5015151550" description="Thioredoxin domain-containing protein" evidence="1">
    <location>
        <begin position="29"/>
        <end position="150"/>
    </location>
</feature>
<accession>A0A2P7MTR1</accession>
<protein>
    <recommendedName>
        <fullName evidence="4">Thioredoxin domain-containing protein</fullName>
    </recommendedName>
</protein>
<organism evidence="2 3">
    <name type="scientific">Cyanobium usitatum str. Tous</name>
    <dbReference type="NCBI Taxonomy" id="2116684"/>
    <lineage>
        <taxon>Bacteria</taxon>
        <taxon>Bacillati</taxon>
        <taxon>Cyanobacteriota</taxon>
        <taxon>Cyanophyceae</taxon>
        <taxon>Synechococcales</taxon>
        <taxon>Prochlorococcaceae</taxon>
        <taxon>Cyanobium</taxon>
    </lineage>
</organism>
<dbReference type="AlphaFoldDB" id="A0A2P7MTR1"/>
<dbReference type="Proteomes" id="UP000243002">
    <property type="component" value="Unassembled WGS sequence"/>
</dbReference>
<dbReference type="SUPFAM" id="SSF52833">
    <property type="entry name" value="Thioredoxin-like"/>
    <property type="match status" value="1"/>
</dbReference>
<sequence length="150" mass="15883">MPWFGSLRSGLLIALSTVLLGFTATASAGSGATASGSSTTATLGEALSASTQEQKELSAHLRAKGAVFYGAWWCPACFQQKNLFGKEGGNSLPYVECDKTDDGRSRCMAAQIRAFPTWDLAGKERREGVQTIEELKVWSGFSGAAKPSQP</sequence>
<dbReference type="InterPro" id="IPR036249">
    <property type="entry name" value="Thioredoxin-like_sf"/>
</dbReference>